<feature type="transmembrane region" description="Helical" evidence="1">
    <location>
        <begin position="61"/>
        <end position="80"/>
    </location>
</feature>
<dbReference type="RefSeq" id="WP_077752954.1">
    <property type="nucleotide sequence ID" value="NZ_CP014782.1"/>
</dbReference>
<keyword evidence="1" id="KW-0812">Transmembrane</keyword>
<evidence type="ECO:0000313" key="2">
    <source>
        <dbReference type="EMBL" id="AQS37832.1"/>
    </source>
</evidence>
<keyword evidence="3" id="KW-1185">Reference proteome</keyword>
<gene>
    <name evidence="2" type="ORF">Sps_02680</name>
</gene>
<evidence type="ECO:0000256" key="1">
    <source>
        <dbReference type="SAM" id="Phobius"/>
    </source>
</evidence>
<evidence type="ECO:0000313" key="3">
    <source>
        <dbReference type="Proteomes" id="UP000189545"/>
    </source>
</evidence>
<reference evidence="2 3" key="1">
    <citation type="submission" date="2016-03" db="EMBL/GenBank/DDBJ databases">
        <title>Complete genome sequence of Shewanella psychrophila WP2, a deep sea bacterium isolated from west Pacific sediment.</title>
        <authorList>
            <person name="Xu G."/>
            <person name="Jian H."/>
        </authorList>
    </citation>
    <scope>NUCLEOTIDE SEQUENCE [LARGE SCALE GENOMIC DNA]</scope>
    <source>
        <strain evidence="2 3">WP2</strain>
    </source>
</reference>
<dbReference type="OrthoDB" id="6305308at2"/>
<sequence>MFATHANDFRFAHDTDLSTDSLTTNSKRFKLVLHSGNAAMSVALVGMLLSIFVGYTHAEQFSLWAQVASHITLILCATAIKIGYVMRCIGLHGLGATQL</sequence>
<dbReference type="STRING" id="225848.Sps_02680"/>
<feature type="transmembrane region" description="Helical" evidence="1">
    <location>
        <begin position="31"/>
        <end position="55"/>
    </location>
</feature>
<protein>
    <submittedName>
        <fullName evidence="2">Uncharacterized protein</fullName>
    </submittedName>
</protein>
<accession>A0A1S6HQQ6</accession>
<name>A0A1S6HQQ6_9GAMM</name>
<dbReference type="KEGG" id="spsw:Sps_02680"/>
<keyword evidence="1" id="KW-1133">Transmembrane helix</keyword>
<dbReference type="Proteomes" id="UP000189545">
    <property type="component" value="Chromosome"/>
</dbReference>
<proteinExistence type="predicted"/>
<organism evidence="2 3">
    <name type="scientific">Shewanella psychrophila</name>
    <dbReference type="NCBI Taxonomy" id="225848"/>
    <lineage>
        <taxon>Bacteria</taxon>
        <taxon>Pseudomonadati</taxon>
        <taxon>Pseudomonadota</taxon>
        <taxon>Gammaproteobacteria</taxon>
        <taxon>Alteromonadales</taxon>
        <taxon>Shewanellaceae</taxon>
        <taxon>Shewanella</taxon>
    </lineage>
</organism>
<dbReference type="EMBL" id="CP014782">
    <property type="protein sequence ID" value="AQS37832.1"/>
    <property type="molecule type" value="Genomic_DNA"/>
</dbReference>
<keyword evidence="1" id="KW-0472">Membrane</keyword>
<dbReference type="AlphaFoldDB" id="A0A1S6HQQ6"/>